<accession>K2H7Y7</accession>
<dbReference type="Proteomes" id="UP000006765">
    <property type="component" value="Unassembled WGS sequence"/>
</dbReference>
<name>K2H7Y7_9RHOB</name>
<dbReference type="OrthoDB" id="7666390at2"/>
<dbReference type="PATRIC" id="fig|1231392.3.peg.2083"/>
<evidence type="ECO:0000313" key="2">
    <source>
        <dbReference type="Proteomes" id="UP000006765"/>
    </source>
</evidence>
<keyword evidence="1" id="KW-0449">Lipoprotein</keyword>
<sequence length="203" mass="22140">MQRRAVLAGLALGALGACGNTAFYDPLPEVTRRAYSDGGDTSLTLYTVIARRNRGGAHTGLLIDGSQRVIWDPAGTFRHPHVPERGDLLYGITPLIQRVYIDYHARETYDMVEQTVAVPPETAEQAIRLAAANGPASNATCARETSAILRQLPGFGSIRRTWYPKALMEDFGRLPGVTERIITDDDADDNHNVIFEYVPGTGG</sequence>
<reference evidence="1 2" key="1">
    <citation type="journal article" date="2012" name="J. Bacteriol.">
        <title>Draft Genome Sequence of Oceaniovalibus guishaninsula JLT2003T.</title>
        <authorList>
            <person name="Tang K."/>
            <person name="Liu K."/>
            <person name="Jiao N."/>
        </authorList>
    </citation>
    <scope>NUCLEOTIDE SEQUENCE [LARGE SCALE GENOMIC DNA]</scope>
    <source>
        <strain evidence="1 2">JLT2003</strain>
    </source>
</reference>
<keyword evidence="2" id="KW-1185">Reference proteome</keyword>
<gene>
    <name evidence="1" type="ORF">OCGS_2072</name>
</gene>
<organism evidence="1 2">
    <name type="scientific">Oceaniovalibus guishaninsula JLT2003</name>
    <dbReference type="NCBI Taxonomy" id="1231392"/>
    <lineage>
        <taxon>Bacteria</taxon>
        <taxon>Pseudomonadati</taxon>
        <taxon>Pseudomonadota</taxon>
        <taxon>Alphaproteobacteria</taxon>
        <taxon>Rhodobacterales</taxon>
        <taxon>Roseobacteraceae</taxon>
        <taxon>Oceaniovalibus</taxon>
    </lineage>
</organism>
<dbReference type="PROSITE" id="PS51257">
    <property type="entry name" value="PROKAR_LIPOPROTEIN"/>
    <property type="match status" value="1"/>
</dbReference>
<dbReference type="eggNOG" id="ENOG50315W2">
    <property type="taxonomic scope" value="Bacteria"/>
</dbReference>
<evidence type="ECO:0000313" key="1">
    <source>
        <dbReference type="EMBL" id="EKE43738.1"/>
    </source>
</evidence>
<dbReference type="AlphaFoldDB" id="K2H7Y7"/>
<protein>
    <submittedName>
        <fullName evidence="1">Lipoprotein, putative</fullName>
    </submittedName>
</protein>
<dbReference type="EMBL" id="AMGO01000047">
    <property type="protein sequence ID" value="EKE43738.1"/>
    <property type="molecule type" value="Genomic_DNA"/>
</dbReference>
<dbReference type="STRING" id="1231392.OCGS_2072"/>
<proteinExistence type="predicted"/>
<dbReference type="RefSeq" id="WP_007427224.1">
    <property type="nucleotide sequence ID" value="NZ_AMGO01000047.1"/>
</dbReference>
<comment type="caution">
    <text evidence="1">The sequence shown here is derived from an EMBL/GenBank/DDBJ whole genome shotgun (WGS) entry which is preliminary data.</text>
</comment>